<evidence type="ECO:0000256" key="3">
    <source>
        <dbReference type="ARBA" id="ARBA00022723"/>
    </source>
</evidence>
<gene>
    <name evidence="10" type="ORF">LCGC14_2660410</name>
</gene>
<dbReference type="Pfam" id="PF07282">
    <property type="entry name" value="Cas12f1-like_TNB"/>
    <property type="match status" value="1"/>
</dbReference>
<evidence type="ECO:0000259" key="7">
    <source>
        <dbReference type="Pfam" id="PF01385"/>
    </source>
</evidence>
<dbReference type="GO" id="GO:0032196">
    <property type="term" value="P:transposition"/>
    <property type="evidence" value="ECO:0007669"/>
    <property type="project" value="UniProtKB-KW"/>
</dbReference>
<protein>
    <recommendedName>
        <fullName evidence="11">Transposase</fullName>
    </recommendedName>
</protein>
<dbReference type="InterPro" id="IPR001959">
    <property type="entry name" value="Transposase"/>
</dbReference>
<accession>A0A0F8ZS79</accession>
<keyword evidence="3" id="KW-0479">Metal-binding</keyword>
<dbReference type="NCBIfam" id="NF040570">
    <property type="entry name" value="guided_TnpB"/>
    <property type="match status" value="1"/>
</dbReference>
<dbReference type="Pfam" id="PF12323">
    <property type="entry name" value="HTH_OrfB_IS605"/>
    <property type="match status" value="1"/>
</dbReference>
<dbReference type="InterPro" id="IPR021027">
    <property type="entry name" value="Transposase_put_HTH"/>
</dbReference>
<evidence type="ECO:0000256" key="4">
    <source>
        <dbReference type="ARBA" id="ARBA00022833"/>
    </source>
</evidence>
<feature type="non-terminal residue" evidence="10">
    <location>
        <position position="1"/>
    </location>
</feature>
<evidence type="ECO:0000259" key="8">
    <source>
        <dbReference type="Pfam" id="PF07282"/>
    </source>
</evidence>
<dbReference type="GO" id="GO:0046872">
    <property type="term" value="F:metal ion binding"/>
    <property type="evidence" value="ECO:0007669"/>
    <property type="project" value="UniProtKB-KW"/>
</dbReference>
<proteinExistence type="inferred from homology"/>
<dbReference type="AlphaFoldDB" id="A0A0F8ZS79"/>
<keyword evidence="5" id="KW-0238">DNA-binding</keyword>
<keyword evidence="6" id="KW-0233">DNA recombination</keyword>
<evidence type="ECO:0000256" key="6">
    <source>
        <dbReference type="ARBA" id="ARBA00023172"/>
    </source>
</evidence>
<evidence type="ECO:0000313" key="10">
    <source>
        <dbReference type="EMBL" id="KKK96673.1"/>
    </source>
</evidence>
<reference evidence="10" key="1">
    <citation type="journal article" date="2015" name="Nature">
        <title>Complex archaea that bridge the gap between prokaryotes and eukaryotes.</title>
        <authorList>
            <person name="Spang A."/>
            <person name="Saw J.H."/>
            <person name="Jorgensen S.L."/>
            <person name="Zaremba-Niedzwiedzka K."/>
            <person name="Martijn J."/>
            <person name="Lind A.E."/>
            <person name="van Eijk R."/>
            <person name="Schleper C."/>
            <person name="Guy L."/>
            <person name="Ettema T.J."/>
        </authorList>
    </citation>
    <scope>NUCLEOTIDE SEQUENCE</scope>
</reference>
<sequence length="435" mass="49865">RILFSVDLFIDQSILKSVIKRQAFKFKLKPTPEQAQLMARFAGCRRYAWNLALEEQNRRKASDTEKMLWYEELTDLLPKWKKTKKHSFLKNAHSQILQQALKDLKLAIDGAFDPQQPLKQWPKWKKKHKSVESFRYPQGFDIDNRRVFLPKIGWVGFFKSRNIEGTPKNITVKQHGSDWFVSIQTKLVLRDENGKETKPPPHEKNTVVGLDMGVVRFLTYSDGKFEEPLDSFRKAEANLAKVQRELSRKQKFSNNWKKQKGKVNRAYKKIAYCRYDYLQKLSTVISKTHAIVCVENLDIDNMTESASGTVENPGKNVARKSGLNKSILDQGWGMFGGMLKYKSVWLGGQLIPVPPAWTSQTCPECEYCSEENRKTQAEFICQRCGYENNADHVGAINVERAGHARIVGGRTDLVSVWKQKPLLEPSAGPAGIPFL</sequence>
<evidence type="ECO:0000256" key="1">
    <source>
        <dbReference type="ARBA" id="ARBA00008761"/>
    </source>
</evidence>
<keyword evidence="2" id="KW-0815">Transposition</keyword>
<comment type="similarity">
    <text evidence="1">In the C-terminal section; belongs to the transposase 35 family.</text>
</comment>
<dbReference type="Pfam" id="PF01385">
    <property type="entry name" value="OrfB_IS605"/>
    <property type="match status" value="1"/>
</dbReference>
<evidence type="ECO:0008006" key="11">
    <source>
        <dbReference type="Google" id="ProtNLM"/>
    </source>
</evidence>
<comment type="caution">
    <text evidence="10">The sequence shown here is derived from an EMBL/GenBank/DDBJ whole genome shotgun (WGS) entry which is preliminary data.</text>
</comment>
<evidence type="ECO:0000259" key="9">
    <source>
        <dbReference type="Pfam" id="PF12323"/>
    </source>
</evidence>
<keyword evidence="4" id="KW-0862">Zinc</keyword>
<name>A0A0F8ZS79_9ZZZZ</name>
<dbReference type="GO" id="GO:0003677">
    <property type="term" value="F:DNA binding"/>
    <property type="evidence" value="ECO:0007669"/>
    <property type="project" value="UniProtKB-KW"/>
</dbReference>
<feature type="domain" description="Probable transposase IS891/IS1136/IS1341" evidence="7">
    <location>
        <begin position="196"/>
        <end position="305"/>
    </location>
</feature>
<dbReference type="GO" id="GO:0006310">
    <property type="term" value="P:DNA recombination"/>
    <property type="evidence" value="ECO:0007669"/>
    <property type="project" value="UniProtKB-KW"/>
</dbReference>
<organism evidence="10">
    <name type="scientific">marine sediment metagenome</name>
    <dbReference type="NCBI Taxonomy" id="412755"/>
    <lineage>
        <taxon>unclassified sequences</taxon>
        <taxon>metagenomes</taxon>
        <taxon>ecological metagenomes</taxon>
    </lineage>
</organism>
<feature type="domain" description="Cas12f1-like TNB" evidence="8">
    <location>
        <begin position="332"/>
        <end position="398"/>
    </location>
</feature>
<evidence type="ECO:0000256" key="5">
    <source>
        <dbReference type="ARBA" id="ARBA00023125"/>
    </source>
</evidence>
<dbReference type="InterPro" id="IPR010095">
    <property type="entry name" value="Cas12f1-like_TNB"/>
</dbReference>
<feature type="domain" description="Transposase putative helix-turn-helix" evidence="9">
    <location>
        <begin position="22"/>
        <end position="59"/>
    </location>
</feature>
<dbReference type="EMBL" id="LAZR01046375">
    <property type="protein sequence ID" value="KKK96673.1"/>
    <property type="molecule type" value="Genomic_DNA"/>
</dbReference>
<evidence type="ECO:0000256" key="2">
    <source>
        <dbReference type="ARBA" id="ARBA00022578"/>
    </source>
</evidence>